<dbReference type="GO" id="GO:0005886">
    <property type="term" value="C:plasma membrane"/>
    <property type="evidence" value="ECO:0007669"/>
    <property type="project" value="UniProtKB-SubCell"/>
</dbReference>
<dbReference type="SUPFAM" id="SSF161098">
    <property type="entry name" value="MetI-like"/>
    <property type="match status" value="1"/>
</dbReference>
<comment type="subcellular location">
    <subcellularLocation>
        <location evidence="1 7">Cell membrane</location>
        <topology evidence="1 7">Multi-pass membrane protein</topology>
    </subcellularLocation>
</comment>
<sequence>MQELKKNKLAFASLIFLGVLVLIALFANVLAPYPFAEQKLADRMQGPSAAHRLGTDDLGRDVLSRLIYGARISLSVAVLVELVVVGIGVTVGLIAGFFGGWAETLLMRLTDTLLAFPDVLLAILLLGTLGAAASKPEVSLFLVVMSLGITGWPPLARLVRGQVLSLRKREFVEAAIAMGASNGRILLRHILPNLLSPIIVAVTVDAAGVILSEATLSFLGIGVQRPFPSWGRMINDALDYYRSEPRLVVWPAVCLSLTVIALNFLGDGLRDALDPRKRSGGH</sequence>
<feature type="transmembrane region" description="Helical" evidence="7">
    <location>
        <begin position="248"/>
        <end position="269"/>
    </location>
</feature>
<accession>A0A7W9W8W4</accession>
<comment type="similarity">
    <text evidence="7">Belongs to the binding-protein-dependent transport system permease family.</text>
</comment>
<feature type="transmembrane region" description="Helical" evidence="7">
    <location>
        <begin position="138"/>
        <end position="159"/>
    </location>
</feature>
<name>A0A7W9W8W4_ARMRO</name>
<dbReference type="PROSITE" id="PS50928">
    <property type="entry name" value="ABC_TM1"/>
    <property type="match status" value="1"/>
</dbReference>
<proteinExistence type="inferred from homology"/>
<feature type="transmembrane region" description="Helical" evidence="7">
    <location>
        <begin position="194"/>
        <end position="223"/>
    </location>
</feature>
<protein>
    <submittedName>
        <fullName evidence="9">ABC-type dipeptide/oligopeptide/nickel transport system permease subunit</fullName>
    </submittedName>
</protein>
<feature type="transmembrane region" description="Helical" evidence="7">
    <location>
        <begin position="72"/>
        <end position="101"/>
    </location>
</feature>
<keyword evidence="6 7" id="KW-0472">Membrane</keyword>
<evidence type="ECO:0000259" key="8">
    <source>
        <dbReference type="PROSITE" id="PS50928"/>
    </source>
</evidence>
<dbReference type="Pfam" id="PF12911">
    <property type="entry name" value="OppC_N"/>
    <property type="match status" value="1"/>
</dbReference>
<organism evidence="9 10">
    <name type="scientific">Armatimonas rosea</name>
    <dbReference type="NCBI Taxonomy" id="685828"/>
    <lineage>
        <taxon>Bacteria</taxon>
        <taxon>Bacillati</taxon>
        <taxon>Armatimonadota</taxon>
        <taxon>Armatimonadia</taxon>
        <taxon>Armatimonadales</taxon>
        <taxon>Armatimonadaceae</taxon>
        <taxon>Armatimonas</taxon>
    </lineage>
</organism>
<evidence type="ECO:0000256" key="5">
    <source>
        <dbReference type="ARBA" id="ARBA00022989"/>
    </source>
</evidence>
<dbReference type="CDD" id="cd06261">
    <property type="entry name" value="TM_PBP2"/>
    <property type="match status" value="1"/>
</dbReference>
<dbReference type="InterPro" id="IPR050366">
    <property type="entry name" value="BP-dependent_transpt_permease"/>
</dbReference>
<evidence type="ECO:0000256" key="1">
    <source>
        <dbReference type="ARBA" id="ARBA00004651"/>
    </source>
</evidence>
<dbReference type="EMBL" id="JACHGW010000005">
    <property type="protein sequence ID" value="MBB6053178.1"/>
    <property type="molecule type" value="Genomic_DNA"/>
</dbReference>
<keyword evidence="10" id="KW-1185">Reference proteome</keyword>
<evidence type="ECO:0000313" key="9">
    <source>
        <dbReference type="EMBL" id="MBB6053178.1"/>
    </source>
</evidence>
<keyword evidence="2 7" id="KW-0813">Transport</keyword>
<dbReference type="AlphaFoldDB" id="A0A7W9W8W4"/>
<gene>
    <name evidence="9" type="ORF">HNQ39_005010</name>
</gene>
<evidence type="ECO:0000256" key="2">
    <source>
        <dbReference type="ARBA" id="ARBA00022448"/>
    </source>
</evidence>
<feature type="transmembrane region" description="Helical" evidence="7">
    <location>
        <begin position="9"/>
        <end position="31"/>
    </location>
</feature>
<evidence type="ECO:0000256" key="4">
    <source>
        <dbReference type="ARBA" id="ARBA00022692"/>
    </source>
</evidence>
<evidence type="ECO:0000256" key="3">
    <source>
        <dbReference type="ARBA" id="ARBA00022475"/>
    </source>
</evidence>
<comment type="caution">
    <text evidence="9">The sequence shown here is derived from an EMBL/GenBank/DDBJ whole genome shotgun (WGS) entry which is preliminary data.</text>
</comment>
<feature type="domain" description="ABC transmembrane type-1" evidence="8">
    <location>
        <begin position="70"/>
        <end position="266"/>
    </location>
</feature>
<dbReference type="Proteomes" id="UP000520814">
    <property type="component" value="Unassembled WGS sequence"/>
</dbReference>
<reference evidence="9 10" key="1">
    <citation type="submission" date="2020-08" db="EMBL/GenBank/DDBJ databases">
        <title>Genomic Encyclopedia of Type Strains, Phase IV (KMG-IV): sequencing the most valuable type-strain genomes for metagenomic binning, comparative biology and taxonomic classification.</title>
        <authorList>
            <person name="Goeker M."/>
        </authorList>
    </citation>
    <scope>NUCLEOTIDE SEQUENCE [LARGE SCALE GENOMIC DNA]</scope>
    <source>
        <strain evidence="9 10">DSM 23562</strain>
    </source>
</reference>
<evidence type="ECO:0000313" key="10">
    <source>
        <dbReference type="Proteomes" id="UP000520814"/>
    </source>
</evidence>
<dbReference type="InterPro" id="IPR025966">
    <property type="entry name" value="OppC_N"/>
</dbReference>
<dbReference type="Gene3D" id="1.10.3720.10">
    <property type="entry name" value="MetI-like"/>
    <property type="match status" value="1"/>
</dbReference>
<dbReference type="PANTHER" id="PTHR43386">
    <property type="entry name" value="OLIGOPEPTIDE TRANSPORT SYSTEM PERMEASE PROTEIN APPC"/>
    <property type="match status" value="1"/>
</dbReference>
<dbReference type="GO" id="GO:0055085">
    <property type="term" value="P:transmembrane transport"/>
    <property type="evidence" value="ECO:0007669"/>
    <property type="project" value="InterPro"/>
</dbReference>
<dbReference type="PANTHER" id="PTHR43386:SF1">
    <property type="entry name" value="D,D-DIPEPTIDE TRANSPORT SYSTEM PERMEASE PROTEIN DDPC-RELATED"/>
    <property type="match status" value="1"/>
</dbReference>
<dbReference type="Pfam" id="PF00528">
    <property type="entry name" value="BPD_transp_1"/>
    <property type="match status" value="1"/>
</dbReference>
<keyword evidence="3" id="KW-1003">Cell membrane</keyword>
<keyword evidence="4 7" id="KW-0812">Transmembrane</keyword>
<feature type="transmembrane region" description="Helical" evidence="7">
    <location>
        <begin position="113"/>
        <end position="132"/>
    </location>
</feature>
<keyword evidence="5 7" id="KW-1133">Transmembrane helix</keyword>
<dbReference type="RefSeq" id="WP_184203208.1">
    <property type="nucleotide sequence ID" value="NZ_JACHGW010000005.1"/>
</dbReference>
<evidence type="ECO:0000256" key="7">
    <source>
        <dbReference type="RuleBase" id="RU363032"/>
    </source>
</evidence>
<dbReference type="InterPro" id="IPR035906">
    <property type="entry name" value="MetI-like_sf"/>
</dbReference>
<dbReference type="InterPro" id="IPR000515">
    <property type="entry name" value="MetI-like"/>
</dbReference>
<evidence type="ECO:0000256" key="6">
    <source>
        <dbReference type="ARBA" id="ARBA00023136"/>
    </source>
</evidence>